<proteinExistence type="inferred from homology"/>
<dbReference type="InterPro" id="IPR002082">
    <property type="entry name" value="Asp_carbamoyltransf"/>
</dbReference>
<dbReference type="EMBL" id="CP006643">
    <property type="protein sequence ID" value="AGX03786.1"/>
    <property type="molecule type" value="Genomic_DNA"/>
</dbReference>
<dbReference type="Gene3D" id="3.40.50.1370">
    <property type="entry name" value="Aspartate/ornithine carbamoyltransferase"/>
    <property type="match status" value="2"/>
</dbReference>
<feature type="binding site" evidence="7">
    <location>
        <position position="169"/>
    </location>
    <ligand>
        <name>carbamoyl phosphate</name>
        <dbReference type="ChEBI" id="CHEBI:58228"/>
    </ligand>
</feature>
<reference evidence="10 11" key="1">
    <citation type="submission" date="2013-07" db="EMBL/GenBank/DDBJ databases">
        <title>Complete genome sequence of Bacillus infantis NRRL B-14911 that has potential to induce cardiac disease by antigenic mimicry.</title>
        <authorList>
            <person name="Massilamany C."/>
            <person name="Smith T.P.L."/>
            <person name="Loy J.D."/>
            <person name="Barletta R."/>
            <person name="Reddy J."/>
        </authorList>
    </citation>
    <scope>NUCLEOTIDE SEQUENCE [LARGE SCALE GENOMIC DNA]</scope>
    <source>
        <strain evidence="10 11">NRRL B-14911</strain>
    </source>
</reference>
<dbReference type="PATRIC" id="fig|1367477.3.peg.1804"/>
<evidence type="ECO:0000256" key="4">
    <source>
        <dbReference type="ARBA" id="ARBA00022975"/>
    </source>
</evidence>
<dbReference type="InterPro" id="IPR006132">
    <property type="entry name" value="Asp/Orn_carbamoyltranf_P-bd"/>
</dbReference>
<dbReference type="NCBIfam" id="NF002032">
    <property type="entry name" value="PRK00856.1"/>
    <property type="match status" value="1"/>
</dbReference>
<evidence type="ECO:0000313" key="10">
    <source>
        <dbReference type="EMBL" id="AGX03786.1"/>
    </source>
</evidence>
<dbReference type="AlphaFoldDB" id="U5LAP8"/>
<feature type="domain" description="Aspartate/ornithine carbamoyltransferase Asp/Orn-binding" evidence="8">
    <location>
        <begin position="189"/>
        <end position="331"/>
    </location>
</feature>
<feature type="binding site" evidence="7">
    <location>
        <position position="141"/>
    </location>
    <ligand>
        <name>carbamoyl phosphate</name>
        <dbReference type="ChEBI" id="CHEBI:58228"/>
    </ligand>
</feature>
<dbReference type="Pfam" id="PF02729">
    <property type="entry name" value="OTCace_N"/>
    <property type="match status" value="1"/>
</dbReference>
<dbReference type="Proteomes" id="UP000017805">
    <property type="component" value="Chromosome"/>
</dbReference>
<accession>U5LAP8</accession>
<feature type="binding site" evidence="7">
    <location>
        <position position="92"/>
    </location>
    <ligand>
        <name>carbamoyl phosphate</name>
        <dbReference type="ChEBI" id="CHEBI:58228"/>
    </ligand>
</feature>
<dbReference type="EC" id="2.1.3.2" evidence="7"/>
<dbReference type="NCBIfam" id="TIGR00670">
    <property type="entry name" value="asp_carb_tr"/>
    <property type="match status" value="1"/>
</dbReference>
<dbReference type="KEGG" id="bif:N288_09325"/>
<dbReference type="PRINTS" id="PR00101">
    <property type="entry name" value="ATCASE"/>
</dbReference>
<evidence type="ECO:0000256" key="6">
    <source>
        <dbReference type="ARBA" id="ARBA00048859"/>
    </source>
</evidence>
<feature type="binding site" evidence="7">
    <location>
        <position position="119"/>
    </location>
    <ligand>
        <name>L-aspartate</name>
        <dbReference type="ChEBI" id="CHEBI:29991"/>
    </ligand>
</feature>
<dbReference type="GO" id="GO:0006207">
    <property type="term" value="P:'de novo' pyrimidine nucleobase biosynthetic process"/>
    <property type="evidence" value="ECO:0007669"/>
    <property type="project" value="InterPro"/>
</dbReference>
<dbReference type="Pfam" id="PF00185">
    <property type="entry name" value="OTCace"/>
    <property type="match status" value="1"/>
</dbReference>
<comment type="function">
    <text evidence="5 7">Catalyzes the condensation of carbamoyl phosphate and aspartate to form carbamoyl aspartate and inorganic phosphate, the committed step in the de novo pyrimidine nucleotide biosynthesis pathway.</text>
</comment>
<dbReference type="PANTHER" id="PTHR45753:SF6">
    <property type="entry name" value="ASPARTATE CARBAMOYLTRANSFERASE"/>
    <property type="match status" value="1"/>
</dbReference>
<dbReference type="GO" id="GO:0004070">
    <property type="term" value="F:aspartate carbamoyltransferase activity"/>
    <property type="evidence" value="ECO:0007669"/>
    <property type="project" value="UniProtKB-UniRule"/>
</dbReference>
<dbReference type="InterPro" id="IPR036901">
    <property type="entry name" value="Asp/Orn_carbamoylTrfase_sf"/>
</dbReference>
<feature type="binding site" evidence="7">
    <location>
        <position position="254"/>
    </location>
    <ligand>
        <name>L-aspartate</name>
        <dbReference type="ChEBI" id="CHEBI:29991"/>
    </ligand>
</feature>
<dbReference type="InterPro" id="IPR006131">
    <property type="entry name" value="Asp_carbamoyltransf_Asp/Orn-bd"/>
</dbReference>
<name>U5LAP8_9BACI</name>
<comment type="catalytic activity">
    <reaction evidence="6 7">
        <text>carbamoyl phosphate + L-aspartate = N-carbamoyl-L-aspartate + phosphate + H(+)</text>
        <dbReference type="Rhea" id="RHEA:20013"/>
        <dbReference type="ChEBI" id="CHEBI:15378"/>
        <dbReference type="ChEBI" id="CHEBI:29991"/>
        <dbReference type="ChEBI" id="CHEBI:32814"/>
        <dbReference type="ChEBI" id="CHEBI:43474"/>
        <dbReference type="ChEBI" id="CHEBI:58228"/>
        <dbReference type="EC" id="2.1.3.2"/>
    </reaction>
</comment>
<dbReference type="PANTHER" id="PTHR45753">
    <property type="entry name" value="ORNITHINE CARBAMOYLTRANSFERASE, MITOCHONDRIAL"/>
    <property type="match status" value="1"/>
</dbReference>
<keyword evidence="4 7" id="KW-0665">Pyrimidine biosynthesis</keyword>
<comment type="pathway">
    <text evidence="1 7">Pyrimidine metabolism; UMP biosynthesis via de novo pathway; (S)-dihydroorotate from bicarbonate: step 2/3.</text>
</comment>
<comment type="similarity">
    <text evidence="2 7">Belongs to the aspartate/ornithine carbamoyltransferase superfamily. ATCase family.</text>
</comment>
<feature type="binding site" evidence="7">
    <location>
        <position position="172"/>
    </location>
    <ligand>
        <name>carbamoyl phosphate</name>
        <dbReference type="ChEBI" id="CHEBI:58228"/>
    </ligand>
</feature>
<dbReference type="UniPathway" id="UPA00070">
    <property type="reaction ID" value="UER00116"/>
</dbReference>
<dbReference type="PRINTS" id="PR00100">
    <property type="entry name" value="AOTCASE"/>
</dbReference>
<evidence type="ECO:0000259" key="8">
    <source>
        <dbReference type="Pfam" id="PF00185"/>
    </source>
</evidence>
<keyword evidence="3 7" id="KW-0808">Transferase</keyword>
<evidence type="ECO:0000259" key="9">
    <source>
        <dbReference type="Pfam" id="PF02729"/>
    </source>
</evidence>
<dbReference type="InterPro" id="IPR006130">
    <property type="entry name" value="Asp/Orn_carbamoylTrfase"/>
</dbReference>
<evidence type="ECO:0000256" key="7">
    <source>
        <dbReference type="HAMAP-Rule" id="MF_00001"/>
    </source>
</evidence>
<evidence type="ECO:0000256" key="1">
    <source>
        <dbReference type="ARBA" id="ARBA00004852"/>
    </source>
</evidence>
<gene>
    <name evidence="7" type="primary">pyrB</name>
    <name evidence="10" type="ORF">N288_09325</name>
</gene>
<feature type="binding site" evidence="7">
    <location>
        <position position="91"/>
    </location>
    <ligand>
        <name>carbamoyl phosphate</name>
        <dbReference type="ChEBI" id="CHEBI:58228"/>
    </ligand>
</feature>
<dbReference type="FunFam" id="3.40.50.1370:FF:000011">
    <property type="entry name" value="Aspartate carbamoyltransferase"/>
    <property type="match status" value="1"/>
</dbReference>
<sequence>MLREEARLLFPVQYGMLTFQHLNQVQGAFFTALPASVKEEAKMKDLLTMNELSLMEIGEILKQAQEFAEGAVWRPSSQSFVANLFFEASTRTKCSFEVAERRLGLDVIPFEAGTSSVQKGESLYDTVRTLESIGVDAVVIRHQEEDYFSALSGKIGIPVLNAGDGCGHHPTQSLLDLLTIRQEFRRFAGLKVAIIGDILHSRVARSNAEALARLGAEVVFSGPEEWFDPSFRHSGSFEEIDEAAATADVVMLLRIQHERHQESTGMSAAEYHEKYGLTEKRERRMKQGSIIMHPAPVNRGVEIADSLVECSRSRIFKQMENGVFVRMAVLKRALEHKEGRGNHEKADQKWQIAY</sequence>
<comment type="subunit">
    <text evidence="7">Heterododecamer (2C3:3R2) of six catalytic PyrB chains organized as two trimers (C3), and six regulatory PyrI chains organized as three dimers (R2).</text>
</comment>
<keyword evidence="11" id="KW-1185">Reference proteome</keyword>
<organism evidence="10 11">
    <name type="scientific">Bacillus infantis NRRL B-14911</name>
    <dbReference type="NCBI Taxonomy" id="1367477"/>
    <lineage>
        <taxon>Bacteria</taxon>
        <taxon>Bacillati</taxon>
        <taxon>Bacillota</taxon>
        <taxon>Bacilli</taxon>
        <taxon>Bacillales</taxon>
        <taxon>Bacillaceae</taxon>
        <taxon>Bacillus</taxon>
    </lineage>
</organism>
<protein>
    <recommendedName>
        <fullName evidence="7">Aspartate carbamoyltransferase</fullName>
        <ecNumber evidence="7">2.1.3.2</ecNumber>
    </recommendedName>
    <alternativeName>
        <fullName evidence="7">Aspartate transcarbamylase</fullName>
        <shortName evidence="7">ATCase</shortName>
    </alternativeName>
</protein>
<feature type="binding site" evidence="7">
    <location>
        <position position="202"/>
    </location>
    <ligand>
        <name>L-aspartate</name>
        <dbReference type="ChEBI" id="CHEBI:29991"/>
    </ligand>
</feature>
<evidence type="ECO:0000256" key="2">
    <source>
        <dbReference type="ARBA" id="ARBA00008896"/>
    </source>
</evidence>
<dbReference type="GO" id="GO:0005829">
    <property type="term" value="C:cytosol"/>
    <property type="evidence" value="ECO:0007669"/>
    <property type="project" value="TreeGrafter"/>
</dbReference>
<dbReference type="SUPFAM" id="SSF53671">
    <property type="entry name" value="Aspartate/ornithine carbamoyltransferase"/>
    <property type="match status" value="1"/>
</dbReference>
<evidence type="ECO:0000313" key="11">
    <source>
        <dbReference type="Proteomes" id="UP000017805"/>
    </source>
</evidence>
<dbReference type="PROSITE" id="PS00097">
    <property type="entry name" value="CARBAMOYLTRANSFERASE"/>
    <property type="match status" value="1"/>
</dbReference>
<dbReference type="HAMAP" id="MF_00001">
    <property type="entry name" value="Asp_carb_tr"/>
    <property type="match status" value="1"/>
</dbReference>
<dbReference type="GO" id="GO:0006520">
    <property type="term" value="P:amino acid metabolic process"/>
    <property type="evidence" value="ECO:0007669"/>
    <property type="project" value="InterPro"/>
</dbReference>
<dbReference type="GO" id="GO:0016597">
    <property type="term" value="F:amino acid binding"/>
    <property type="evidence" value="ECO:0007669"/>
    <property type="project" value="InterPro"/>
</dbReference>
<evidence type="ECO:0000256" key="3">
    <source>
        <dbReference type="ARBA" id="ARBA00022679"/>
    </source>
</evidence>
<feature type="binding site" evidence="7">
    <location>
        <position position="296"/>
    </location>
    <ligand>
        <name>carbamoyl phosphate</name>
        <dbReference type="ChEBI" id="CHEBI:58228"/>
    </ligand>
</feature>
<dbReference type="GO" id="GO:0044205">
    <property type="term" value="P:'de novo' UMP biosynthetic process"/>
    <property type="evidence" value="ECO:0007669"/>
    <property type="project" value="UniProtKB-UniRule"/>
</dbReference>
<dbReference type="HOGENOM" id="CLU_043846_2_1_9"/>
<feature type="binding site" evidence="7">
    <location>
        <position position="295"/>
    </location>
    <ligand>
        <name>carbamoyl phosphate</name>
        <dbReference type="ChEBI" id="CHEBI:58228"/>
    </ligand>
</feature>
<evidence type="ECO:0000256" key="5">
    <source>
        <dbReference type="ARBA" id="ARBA00043884"/>
    </source>
</evidence>
<feature type="domain" description="Aspartate/ornithine carbamoyltransferase carbamoyl-P binding" evidence="9">
    <location>
        <begin position="44"/>
        <end position="182"/>
    </location>
</feature>
<dbReference type="STRING" id="1367477.N288_09325"/>